<dbReference type="Gene3D" id="2.40.50.140">
    <property type="entry name" value="Nucleic acid-binding proteins"/>
    <property type="match status" value="2"/>
</dbReference>
<feature type="region of interest" description="Disordered" evidence="1">
    <location>
        <begin position="41"/>
        <end position="115"/>
    </location>
</feature>
<dbReference type="Proteomes" id="UP000646548">
    <property type="component" value="Unassembled WGS sequence"/>
</dbReference>
<name>A0A834CLD5_ORYME</name>
<protein>
    <submittedName>
        <fullName evidence="2">Uncharacterized protein</fullName>
    </submittedName>
</protein>
<evidence type="ECO:0000313" key="2">
    <source>
        <dbReference type="EMBL" id="KAF6729015.1"/>
    </source>
</evidence>
<sequence>MAEKRKLGQSGAGGKGQITFKYFFQMEEILGQRPMVASMASVINSMGDDDNGPDTPGTKDASKDSASSLDDESTTDAEMAGPSNTLEEEEREPQTPQSQQRWRNAKSRRSTLQSFLREQGRQDNAVLTTISELAVLIQTFAVNRLVPVIEMAASYLTTVADLIAEVGANSRGTSPYKKWKGIKVKVVAARNFAKCTEFIFTEKGVSVGREKTSVSFSAADNTGIVKISADQECFREIGMCLTEGKTYMIKNFGVLNAVKDGSLQIYLRASSKVYRCAPIVLSEERAAQAEQVLNPRSPVKGRLDDATPSGLFTVQGRISSLSAIRKIQGADGVIPVRDLDVCGDDGAIIPVTLWREAALQDVAANSSVSISHLRISKHTTFGTKAASTKYTIIEEVPVSSRKVSITINGVAVSTEEVLISTVQGGEFKTSWDILQQMAPGVEQEDMYDLLPLKVDVDVEGENIIKVHH</sequence>
<accession>A0A834CLD5</accession>
<dbReference type="InterPro" id="IPR012340">
    <property type="entry name" value="NA-bd_OB-fold"/>
</dbReference>
<dbReference type="EMBL" id="WKFB01000268">
    <property type="protein sequence ID" value="KAF6729015.1"/>
    <property type="molecule type" value="Genomic_DNA"/>
</dbReference>
<organism evidence="2 3">
    <name type="scientific">Oryzias melastigma</name>
    <name type="common">Marine medaka</name>
    <dbReference type="NCBI Taxonomy" id="30732"/>
    <lineage>
        <taxon>Eukaryota</taxon>
        <taxon>Metazoa</taxon>
        <taxon>Chordata</taxon>
        <taxon>Craniata</taxon>
        <taxon>Vertebrata</taxon>
        <taxon>Euteleostomi</taxon>
        <taxon>Actinopterygii</taxon>
        <taxon>Neopterygii</taxon>
        <taxon>Teleostei</taxon>
        <taxon>Neoteleostei</taxon>
        <taxon>Acanthomorphata</taxon>
        <taxon>Ovalentaria</taxon>
        <taxon>Atherinomorphae</taxon>
        <taxon>Beloniformes</taxon>
        <taxon>Adrianichthyidae</taxon>
        <taxon>Oryziinae</taxon>
        <taxon>Oryzias</taxon>
    </lineage>
</organism>
<comment type="caution">
    <text evidence="2">The sequence shown here is derived from an EMBL/GenBank/DDBJ whole genome shotgun (WGS) entry which is preliminary data.</text>
</comment>
<dbReference type="SUPFAM" id="SSF50249">
    <property type="entry name" value="Nucleic acid-binding proteins"/>
    <property type="match status" value="1"/>
</dbReference>
<evidence type="ECO:0000313" key="3">
    <source>
        <dbReference type="Proteomes" id="UP000646548"/>
    </source>
</evidence>
<gene>
    <name evidence="2" type="ORF">FQA47_011607</name>
</gene>
<evidence type="ECO:0000256" key="1">
    <source>
        <dbReference type="SAM" id="MobiDB-lite"/>
    </source>
</evidence>
<proteinExistence type="predicted"/>
<feature type="compositionally biased region" description="Low complexity" evidence="1">
    <location>
        <begin position="53"/>
        <end position="68"/>
    </location>
</feature>
<reference evidence="2" key="1">
    <citation type="journal article" name="BMC Genomics">
        <title>Long-read sequencing and de novo genome assembly of marine medaka (Oryzias melastigma).</title>
        <authorList>
            <person name="Liang P."/>
            <person name="Saqib H.S.A."/>
            <person name="Ni X."/>
            <person name="Shen Y."/>
        </authorList>
    </citation>
    <scope>NUCLEOTIDE SEQUENCE</scope>
    <source>
        <strain evidence="2">Bigg-433</strain>
    </source>
</reference>
<dbReference type="AlphaFoldDB" id="A0A834CLD5"/>